<dbReference type="Proteomes" id="UP001454036">
    <property type="component" value="Unassembled WGS sequence"/>
</dbReference>
<organism evidence="1 2">
    <name type="scientific">Lithospermum erythrorhizon</name>
    <name type="common">Purple gromwell</name>
    <name type="synonym">Lithospermum officinale var. erythrorhizon</name>
    <dbReference type="NCBI Taxonomy" id="34254"/>
    <lineage>
        <taxon>Eukaryota</taxon>
        <taxon>Viridiplantae</taxon>
        <taxon>Streptophyta</taxon>
        <taxon>Embryophyta</taxon>
        <taxon>Tracheophyta</taxon>
        <taxon>Spermatophyta</taxon>
        <taxon>Magnoliopsida</taxon>
        <taxon>eudicotyledons</taxon>
        <taxon>Gunneridae</taxon>
        <taxon>Pentapetalae</taxon>
        <taxon>asterids</taxon>
        <taxon>lamiids</taxon>
        <taxon>Boraginales</taxon>
        <taxon>Boraginaceae</taxon>
        <taxon>Boraginoideae</taxon>
        <taxon>Lithospermeae</taxon>
        <taxon>Lithospermum</taxon>
    </lineage>
</organism>
<dbReference type="AlphaFoldDB" id="A0AAV3PFE1"/>
<dbReference type="InterPro" id="IPR036397">
    <property type="entry name" value="RNaseH_sf"/>
</dbReference>
<name>A0AAV3PFE1_LITER</name>
<comment type="caution">
    <text evidence="1">The sequence shown here is derived from an EMBL/GenBank/DDBJ whole genome shotgun (WGS) entry which is preliminary data.</text>
</comment>
<reference evidence="1 2" key="1">
    <citation type="submission" date="2024-01" db="EMBL/GenBank/DDBJ databases">
        <title>The complete chloroplast genome sequence of Lithospermum erythrorhizon: insights into the phylogenetic relationship among Boraginaceae species and the maternal lineages of purple gromwells.</title>
        <authorList>
            <person name="Okada T."/>
            <person name="Watanabe K."/>
        </authorList>
    </citation>
    <scope>NUCLEOTIDE SEQUENCE [LARGE SCALE GENOMIC DNA]</scope>
</reference>
<accession>A0AAV3PFE1</accession>
<sequence>MNGILFKSIKKNLIQSRSKKRAWVDELPVVLWSFRTTPSHEKGETPFSLVYGSEAVLPAEARLLTYRQVGFHEEENDQ</sequence>
<dbReference type="GO" id="GO:0003676">
    <property type="term" value="F:nucleic acid binding"/>
    <property type="evidence" value="ECO:0007669"/>
    <property type="project" value="InterPro"/>
</dbReference>
<protein>
    <submittedName>
        <fullName evidence="1">Uncharacterized protein</fullName>
    </submittedName>
</protein>
<dbReference type="Gene3D" id="3.30.420.10">
    <property type="entry name" value="Ribonuclease H-like superfamily/Ribonuclease H"/>
    <property type="match status" value="1"/>
</dbReference>
<dbReference type="PANTHER" id="PTHR48475:SF2">
    <property type="entry name" value="RIBONUCLEASE H"/>
    <property type="match status" value="1"/>
</dbReference>
<evidence type="ECO:0000313" key="1">
    <source>
        <dbReference type="EMBL" id="GAA0150385.1"/>
    </source>
</evidence>
<proteinExistence type="predicted"/>
<keyword evidence="2" id="KW-1185">Reference proteome</keyword>
<gene>
    <name evidence="1" type="ORF">LIER_09338</name>
</gene>
<dbReference type="EMBL" id="BAABME010001581">
    <property type="protein sequence ID" value="GAA0150385.1"/>
    <property type="molecule type" value="Genomic_DNA"/>
</dbReference>
<dbReference type="PANTHER" id="PTHR48475">
    <property type="entry name" value="RIBONUCLEASE H"/>
    <property type="match status" value="1"/>
</dbReference>
<evidence type="ECO:0000313" key="2">
    <source>
        <dbReference type="Proteomes" id="UP001454036"/>
    </source>
</evidence>